<dbReference type="PRINTS" id="PR00413">
    <property type="entry name" value="HADHALOGNASE"/>
</dbReference>
<dbReference type="PANTHER" id="PTHR43316:SF3">
    <property type="entry name" value="HALOACID DEHALOGENASE, TYPE II (AFU_ORTHOLOGUE AFUA_2G07750)-RELATED"/>
    <property type="match status" value="1"/>
</dbReference>
<dbReference type="InterPro" id="IPR023198">
    <property type="entry name" value="PGP-like_dom2"/>
</dbReference>
<dbReference type="SFLD" id="SFLDG01129">
    <property type="entry name" value="C1.5:_HAD__Beta-PGM__Phosphata"/>
    <property type="match status" value="1"/>
</dbReference>
<comment type="similarity">
    <text evidence="1">Belongs to the HAD-like hydrolase superfamily. S-2-haloalkanoic acid dehalogenase family.</text>
</comment>
<dbReference type="Gene3D" id="1.10.150.240">
    <property type="entry name" value="Putative phosphatase, domain 2"/>
    <property type="match status" value="1"/>
</dbReference>
<dbReference type="SUPFAM" id="SSF56784">
    <property type="entry name" value="HAD-like"/>
    <property type="match status" value="1"/>
</dbReference>
<reference evidence="4" key="1">
    <citation type="submission" date="2015-10" db="EMBL/GenBank/DDBJ databases">
        <authorList>
            <person name="Ju K.-S."/>
            <person name="Doroghazi J.R."/>
            <person name="Metcalf W.W."/>
        </authorList>
    </citation>
    <scope>NUCLEOTIDE SEQUENCE [LARGE SCALE GENOMIC DNA]</scope>
    <source>
        <strain evidence="4">NRRL F-8817</strain>
    </source>
</reference>
<keyword evidence="2" id="KW-0378">Hydrolase</keyword>
<comment type="caution">
    <text evidence="3">The sequence shown here is derived from an EMBL/GenBank/DDBJ whole genome shotgun (WGS) entry which is preliminary data.</text>
</comment>
<dbReference type="Pfam" id="PF00702">
    <property type="entry name" value="Hydrolase"/>
    <property type="match status" value="1"/>
</dbReference>
<dbReference type="GO" id="GO:0019120">
    <property type="term" value="F:hydrolase activity, acting on acid halide bonds, in C-halide compounds"/>
    <property type="evidence" value="ECO:0007669"/>
    <property type="project" value="InterPro"/>
</dbReference>
<dbReference type="InterPro" id="IPR006328">
    <property type="entry name" value="2-HAD"/>
</dbReference>
<sequence>MPERPILVFDVNETLLDLDALRPAFDRIFDDPGAMRLWFANLVTYSEALTLSGAYVPFTDIGGAVLRMLAATRDITISDADGAELTERFGSMPPHPEVPAALRRLRDHGFRLFTLTNNTLEVSERQLERAGVIDLFERRFSVETVRRHKPAPEVYQGVAAALEADPGDICMIACHVWDTIGAAAAGWQSALILREGNAPLDVGPQPDYIGQDLDAVADRLIERYGGRGPDRGRTMPPLLD</sequence>
<accession>A0A0X3VSL7</accession>
<dbReference type="InterPro" id="IPR051540">
    <property type="entry name" value="S-2-haloacid_dehalogenase"/>
</dbReference>
<dbReference type="PANTHER" id="PTHR43316">
    <property type="entry name" value="HYDROLASE, HALOACID DELAHOGENASE-RELATED"/>
    <property type="match status" value="1"/>
</dbReference>
<dbReference type="NCBIfam" id="TIGR01493">
    <property type="entry name" value="HAD-SF-IA-v2"/>
    <property type="match status" value="1"/>
</dbReference>
<evidence type="ECO:0000256" key="1">
    <source>
        <dbReference type="ARBA" id="ARBA00008106"/>
    </source>
</evidence>
<proteinExistence type="inferred from homology"/>
<dbReference type="InterPro" id="IPR006439">
    <property type="entry name" value="HAD-SF_hydro_IA"/>
</dbReference>
<evidence type="ECO:0000313" key="3">
    <source>
        <dbReference type="EMBL" id="KUL47693.1"/>
    </source>
</evidence>
<dbReference type="OrthoDB" id="3774052at2"/>
<dbReference type="NCBIfam" id="TIGR01428">
    <property type="entry name" value="HAD_type_II"/>
    <property type="match status" value="1"/>
</dbReference>
<dbReference type="Proteomes" id="UP000053413">
    <property type="component" value="Unassembled WGS sequence"/>
</dbReference>
<dbReference type="Gene3D" id="3.40.50.1000">
    <property type="entry name" value="HAD superfamily/HAD-like"/>
    <property type="match status" value="1"/>
</dbReference>
<dbReference type="CDD" id="cd02588">
    <property type="entry name" value="HAD_L2-DEX"/>
    <property type="match status" value="1"/>
</dbReference>
<dbReference type="EMBL" id="LLZJ01000383">
    <property type="protein sequence ID" value="KUL47693.1"/>
    <property type="molecule type" value="Genomic_DNA"/>
</dbReference>
<dbReference type="InterPro" id="IPR036412">
    <property type="entry name" value="HAD-like_sf"/>
</dbReference>
<gene>
    <name evidence="3" type="ORF">ADL28_31815</name>
</gene>
<dbReference type="InterPro" id="IPR023214">
    <property type="entry name" value="HAD_sf"/>
</dbReference>
<name>A0A0X3VSL7_STRVO</name>
<dbReference type="SFLD" id="SFLDS00003">
    <property type="entry name" value="Haloacid_Dehalogenase"/>
    <property type="match status" value="1"/>
</dbReference>
<protein>
    <submittedName>
        <fullName evidence="3">Haloacid dehalogenase</fullName>
    </submittedName>
</protein>
<dbReference type="AlphaFoldDB" id="A0A0X3VSL7"/>
<dbReference type="RefSeq" id="WP_059147236.1">
    <property type="nucleotide sequence ID" value="NZ_LLZJ01000383.1"/>
</dbReference>
<evidence type="ECO:0000313" key="4">
    <source>
        <dbReference type="Proteomes" id="UP000053413"/>
    </source>
</evidence>
<evidence type="ECO:0000256" key="2">
    <source>
        <dbReference type="ARBA" id="ARBA00022801"/>
    </source>
</evidence>
<organism evidence="3 4">
    <name type="scientific">Streptomyces violaceusniger</name>
    <dbReference type="NCBI Taxonomy" id="68280"/>
    <lineage>
        <taxon>Bacteria</taxon>
        <taxon>Bacillati</taxon>
        <taxon>Actinomycetota</taxon>
        <taxon>Actinomycetes</taxon>
        <taxon>Kitasatosporales</taxon>
        <taxon>Streptomycetaceae</taxon>
        <taxon>Streptomyces</taxon>
        <taxon>Streptomyces violaceusniger group</taxon>
    </lineage>
</organism>